<comment type="caution">
    <text evidence="1">The sequence shown here is derived from an EMBL/GenBank/DDBJ whole genome shotgun (WGS) entry which is preliminary data.</text>
</comment>
<evidence type="ECO:0000313" key="2">
    <source>
        <dbReference type="Proteomes" id="UP000256381"/>
    </source>
</evidence>
<reference evidence="1 2" key="1">
    <citation type="journal article" date="2017" name="N. Engl. J. Med.">
        <title>Transmission of Extensively Drug-Resistant Tuberculosis in South Africa.</title>
        <authorList>
            <person name="Shah N.S."/>
            <person name="Auld S.C."/>
            <person name="Brust J.C."/>
            <person name="Mathema B."/>
            <person name="Ismail N."/>
            <person name="Moodley P."/>
            <person name="Mlisana K."/>
            <person name="Allana S."/>
            <person name="Campbell A."/>
            <person name="Mthiyane T."/>
            <person name="Morris N."/>
            <person name="Mpangase P."/>
            <person name="van der Meulen H."/>
            <person name="Omar S.V."/>
            <person name="Brown T.S."/>
            <person name="Narechania A."/>
            <person name="Shaskina E."/>
            <person name="Kapwata T."/>
            <person name="Kreiswirth B."/>
            <person name="Gandhi N.R."/>
        </authorList>
    </citation>
    <scope>NUCLEOTIDE SEQUENCE [LARGE SCALE GENOMIC DNA]</scope>
    <source>
        <strain evidence="1 2">32301_S10</strain>
    </source>
</reference>
<gene>
    <name evidence="1" type="ORF">DSJ38_06820</name>
</gene>
<dbReference type="AlphaFoldDB" id="A0AB73YGA3"/>
<proteinExistence type="predicted"/>
<dbReference type="EMBL" id="QTBD01000101">
    <property type="protein sequence ID" value="REQ54298.1"/>
    <property type="molecule type" value="Genomic_DNA"/>
</dbReference>
<sequence>MINGAAIVEGFHRLRLVATLRPVCAAGCASTVGFNHELSGNDIGVGVGNNWFGRTVMAATIARRGPPFRHLYTAVGGVGVSQ</sequence>
<dbReference type="Proteomes" id="UP000256381">
    <property type="component" value="Unassembled WGS sequence"/>
</dbReference>
<protein>
    <submittedName>
        <fullName evidence="1">Uncharacterized protein</fullName>
    </submittedName>
</protein>
<accession>A0AB73YGA3</accession>
<organism evidence="1 2">
    <name type="scientific">Mycobacterium tuberculosis</name>
    <dbReference type="NCBI Taxonomy" id="1773"/>
    <lineage>
        <taxon>Bacteria</taxon>
        <taxon>Bacillati</taxon>
        <taxon>Actinomycetota</taxon>
        <taxon>Actinomycetes</taxon>
        <taxon>Mycobacteriales</taxon>
        <taxon>Mycobacteriaceae</taxon>
        <taxon>Mycobacterium</taxon>
        <taxon>Mycobacterium tuberculosis complex</taxon>
    </lineage>
</organism>
<evidence type="ECO:0000313" key="1">
    <source>
        <dbReference type="EMBL" id="REQ54298.1"/>
    </source>
</evidence>
<name>A0AB73YGA3_MYCTX</name>